<comment type="caution">
    <text evidence="1">The sequence shown here is derived from an EMBL/GenBank/DDBJ whole genome shotgun (WGS) entry which is preliminary data.</text>
</comment>
<gene>
    <name evidence="1" type="ORF">F4820DRAFT_462803</name>
</gene>
<sequence>MELFTLSIIVVAIAVHFLVSPIPEVSTELYVCPYIAANLLLYLYLLSLSPAQVTIWMPMATANFTFLLTSILLTTVRRLFFSPLAHFPGPKVAAVSGLWNANQARLGRASRNHQALHERYSSDVIRIGPNELSINNVDAIDKLYGGKYLRGTFSQVFNIPGGDNVATLRDHKIHGAWRRILAKAFTRGEIPHLTERLQTHIDRTVQILREKAGSPVNCGKQFDALAFDVILDLAFSYDGGLQEGHGDSTAITLIHGFLGFMSFVGHLPHLQQILRYLPVPEDGKLFARLGDNILDAHQALKPPHKDILNHLQAADRETGIVLSRRDLKQHIQIILIVGAHSVSTTLTCMFAALASRPEIQAGLRKELNAAFDENAVLSSETIRRLKLLDAVVKEGLRMFPPLLGGTPAIVPKGGITLDTGDFLPEHTQVYVGQRVLAWQERYFPRATEFLPERWMEQDTEKSGNPLIEDRRAWIPFGYGTHACGGRVLALEELKLVVARVVREFEICFRQDLSRPFNYDDWVGGIKDHFLTVIEEIDLIFVAKTEH</sequence>
<reference evidence="1 2" key="1">
    <citation type="journal article" date="2022" name="New Phytol.">
        <title>Ecological generalism drives hyperdiversity of secondary metabolite gene clusters in xylarialean endophytes.</title>
        <authorList>
            <person name="Franco M.E.E."/>
            <person name="Wisecaver J.H."/>
            <person name="Arnold A.E."/>
            <person name="Ju Y.M."/>
            <person name="Slot J.C."/>
            <person name="Ahrendt S."/>
            <person name="Moore L.P."/>
            <person name="Eastman K.E."/>
            <person name="Scott K."/>
            <person name="Konkel Z."/>
            <person name="Mondo S.J."/>
            <person name="Kuo A."/>
            <person name="Hayes R.D."/>
            <person name="Haridas S."/>
            <person name="Andreopoulos B."/>
            <person name="Riley R."/>
            <person name="LaButti K."/>
            <person name="Pangilinan J."/>
            <person name="Lipzen A."/>
            <person name="Amirebrahimi M."/>
            <person name="Yan J."/>
            <person name="Adam C."/>
            <person name="Keymanesh K."/>
            <person name="Ng V."/>
            <person name="Louie K."/>
            <person name="Northen T."/>
            <person name="Drula E."/>
            <person name="Henrissat B."/>
            <person name="Hsieh H.M."/>
            <person name="Youens-Clark K."/>
            <person name="Lutzoni F."/>
            <person name="Miadlikowska J."/>
            <person name="Eastwood D.C."/>
            <person name="Hamelin R.C."/>
            <person name="Grigoriev I.V."/>
            <person name="U'Ren J.M."/>
        </authorList>
    </citation>
    <scope>NUCLEOTIDE SEQUENCE [LARGE SCALE GENOMIC DNA]</scope>
    <source>
        <strain evidence="1 2">CBS 119005</strain>
    </source>
</reference>
<protein>
    <submittedName>
        <fullName evidence="1">Cytochrome P450</fullName>
    </submittedName>
</protein>
<keyword evidence="2" id="KW-1185">Reference proteome</keyword>
<dbReference type="Proteomes" id="UP001497700">
    <property type="component" value="Unassembled WGS sequence"/>
</dbReference>
<name>A0ACB9YI13_9PEZI</name>
<organism evidence="1 2">
    <name type="scientific">Hypoxylon rubiginosum</name>
    <dbReference type="NCBI Taxonomy" id="110542"/>
    <lineage>
        <taxon>Eukaryota</taxon>
        <taxon>Fungi</taxon>
        <taxon>Dikarya</taxon>
        <taxon>Ascomycota</taxon>
        <taxon>Pezizomycotina</taxon>
        <taxon>Sordariomycetes</taxon>
        <taxon>Xylariomycetidae</taxon>
        <taxon>Xylariales</taxon>
        <taxon>Hypoxylaceae</taxon>
        <taxon>Hypoxylon</taxon>
    </lineage>
</organism>
<evidence type="ECO:0000313" key="1">
    <source>
        <dbReference type="EMBL" id="KAI4859042.1"/>
    </source>
</evidence>
<evidence type="ECO:0000313" key="2">
    <source>
        <dbReference type="Proteomes" id="UP001497700"/>
    </source>
</evidence>
<accession>A0ACB9YI13</accession>
<dbReference type="EMBL" id="MU393662">
    <property type="protein sequence ID" value="KAI4859042.1"/>
    <property type="molecule type" value="Genomic_DNA"/>
</dbReference>
<proteinExistence type="predicted"/>